<organism evidence="12 13">
    <name type="scientific">candidate division TM6 bacterium JCVI TM6SC1</name>
    <dbReference type="NCBI Taxonomy" id="1306947"/>
    <lineage>
        <taxon>Bacteria</taxon>
        <taxon>Candidatus Babelota</taxon>
        <taxon>Vermiphilus</taxon>
    </lineage>
</organism>
<evidence type="ECO:0000256" key="7">
    <source>
        <dbReference type="ARBA" id="ARBA00022989"/>
    </source>
</evidence>
<protein>
    <recommendedName>
        <fullName evidence="11">Peptidase M48 domain-containing protein</fullName>
    </recommendedName>
</protein>
<dbReference type="PANTHER" id="PTHR43221:SF2">
    <property type="entry name" value="PROTEASE HTPX HOMOLOG"/>
    <property type="match status" value="1"/>
</dbReference>
<dbReference type="GO" id="GO:0046872">
    <property type="term" value="F:metal ion binding"/>
    <property type="evidence" value="ECO:0007669"/>
    <property type="project" value="UniProtKB-KW"/>
</dbReference>
<dbReference type="InterPro" id="IPR050083">
    <property type="entry name" value="HtpX_protease"/>
</dbReference>
<comment type="similarity">
    <text evidence="10">Belongs to the peptidase M48 family.</text>
</comment>
<gene>
    <name evidence="12" type="ORF">J120_04675</name>
</gene>
<keyword evidence="1" id="KW-1003">Cell membrane</keyword>
<keyword evidence="4" id="KW-0479">Metal-binding</keyword>
<sequence length="347" mass="39959">MKHFFLLCLSLLMTISDIRADVQVDTYVYNQELEALKNSEYYKIIFDHEDARQSTRELRRDIENCKQLSFVQRLVRTVFLSLDTIVVNAHTMPHLYSYINTLCASHGIKTPTIFITTKSNFYNAAASKILMSTGAIVIGQKIIKESSDQVVESVIAHEIGHIKYNHVNKMIAIALACCYAGYHFSKRMVEGYDSALKIYYGRSLSSFEAAGIQLVYNMIYNQVFTSLALMVLVNKRFERQADRFAYEEVGKGKGLIKFFESIEQKHQNHKDDLATTSKVLSQSASELAWYDNLFLNIDYYMTKFGFDLYRAKRWLYHNTPMGAHPSPASRIKAVQKYWTDNNIVESV</sequence>
<evidence type="ECO:0000259" key="11">
    <source>
        <dbReference type="Pfam" id="PF01435"/>
    </source>
</evidence>
<feature type="domain" description="Peptidase M48" evidence="11">
    <location>
        <begin position="94"/>
        <end position="336"/>
    </location>
</feature>
<keyword evidence="7" id="KW-1133">Transmembrane helix</keyword>
<dbReference type="GO" id="GO:0004222">
    <property type="term" value="F:metalloendopeptidase activity"/>
    <property type="evidence" value="ECO:0007669"/>
    <property type="project" value="InterPro"/>
</dbReference>
<evidence type="ECO:0000256" key="1">
    <source>
        <dbReference type="ARBA" id="ARBA00022475"/>
    </source>
</evidence>
<dbReference type="Pfam" id="PF01435">
    <property type="entry name" value="Peptidase_M48"/>
    <property type="match status" value="1"/>
</dbReference>
<evidence type="ECO:0000256" key="6">
    <source>
        <dbReference type="ARBA" id="ARBA00022833"/>
    </source>
</evidence>
<evidence type="ECO:0000313" key="12">
    <source>
        <dbReference type="EMBL" id="KIX84997.1"/>
    </source>
</evidence>
<keyword evidence="13" id="KW-1185">Reference proteome</keyword>
<dbReference type="EMBL" id="ARQD01000004">
    <property type="protein sequence ID" value="KIX84997.1"/>
    <property type="molecule type" value="Genomic_DNA"/>
</dbReference>
<evidence type="ECO:0000313" key="13">
    <source>
        <dbReference type="Proteomes" id="UP000032214"/>
    </source>
</evidence>
<dbReference type="InterPro" id="IPR001915">
    <property type="entry name" value="Peptidase_M48"/>
</dbReference>
<keyword evidence="5 10" id="KW-0378">Hydrolase</keyword>
<accession>A0A0D2K3Y0</accession>
<dbReference type="GO" id="GO:0006508">
    <property type="term" value="P:proteolysis"/>
    <property type="evidence" value="ECO:0007669"/>
    <property type="project" value="UniProtKB-KW"/>
</dbReference>
<dbReference type="Proteomes" id="UP000032214">
    <property type="component" value="Unassembled WGS sequence"/>
</dbReference>
<reference evidence="12 13" key="1">
    <citation type="journal article" date="2013" name="Proc. Natl. Acad. Sci. U.S.A.">
        <title>Candidate phylum TM6 genome recovered from a hospital sink biofilm provides genomic insights into this uncultivated phylum.</title>
        <authorList>
            <person name="McLean J.S."/>
            <person name="Lombardo M.J."/>
            <person name="Badger J.H."/>
            <person name="Edlund A."/>
            <person name="Novotny M."/>
            <person name="Yee-Greenbaum J."/>
            <person name="Vyahhi N."/>
            <person name="Hall A.P."/>
            <person name="Yang Y."/>
            <person name="Dupont C.L."/>
            <person name="Ziegler M.G."/>
            <person name="Chitsaz H."/>
            <person name="Allen A.E."/>
            <person name="Yooseph S."/>
            <person name="Tesler G."/>
            <person name="Pevzner P.A."/>
            <person name="Friedman R.M."/>
            <person name="Nealson K.H."/>
            <person name="Venter J.C."/>
            <person name="Lasken R.S."/>
        </authorList>
    </citation>
    <scope>NUCLEOTIDE SEQUENCE [LARGE SCALE GENOMIC DNA]</scope>
    <source>
        <strain evidence="12 13">TM6SC1</strain>
    </source>
</reference>
<evidence type="ECO:0000256" key="9">
    <source>
        <dbReference type="ARBA" id="ARBA00023136"/>
    </source>
</evidence>
<evidence type="ECO:0000256" key="5">
    <source>
        <dbReference type="ARBA" id="ARBA00022801"/>
    </source>
</evidence>
<keyword evidence="6 10" id="KW-0862">Zinc</keyword>
<dbReference type="STRING" id="1306947.J120_04675"/>
<keyword evidence="8 10" id="KW-0482">Metalloprotease</keyword>
<dbReference type="Gene3D" id="3.30.2010.10">
    <property type="entry name" value="Metalloproteases ('zincins'), catalytic domain"/>
    <property type="match status" value="1"/>
</dbReference>
<keyword evidence="9" id="KW-0472">Membrane</keyword>
<comment type="cofactor">
    <cofactor evidence="10">
        <name>Zn(2+)</name>
        <dbReference type="ChEBI" id="CHEBI:29105"/>
    </cofactor>
    <text evidence="10">Binds 1 zinc ion per subunit.</text>
</comment>
<keyword evidence="2 10" id="KW-0645">Protease</keyword>
<keyword evidence="3" id="KW-0812">Transmembrane</keyword>
<evidence type="ECO:0000256" key="10">
    <source>
        <dbReference type="RuleBase" id="RU003983"/>
    </source>
</evidence>
<dbReference type="AlphaFoldDB" id="A0A0D2K3Y0"/>
<name>A0A0D2K3Y0_9BACT</name>
<evidence type="ECO:0000256" key="4">
    <source>
        <dbReference type="ARBA" id="ARBA00022723"/>
    </source>
</evidence>
<comment type="caution">
    <text evidence="12">The sequence shown here is derived from an EMBL/GenBank/DDBJ whole genome shotgun (WGS) entry which is preliminary data.</text>
</comment>
<evidence type="ECO:0000256" key="3">
    <source>
        <dbReference type="ARBA" id="ARBA00022692"/>
    </source>
</evidence>
<dbReference type="PANTHER" id="PTHR43221">
    <property type="entry name" value="PROTEASE HTPX"/>
    <property type="match status" value="1"/>
</dbReference>
<evidence type="ECO:0000256" key="2">
    <source>
        <dbReference type="ARBA" id="ARBA00022670"/>
    </source>
</evidence>
<evidence type="ECO:0000256" key="8">
    <source>
        <dbReference type="ARBA" id="ARBA00023049"/>
    </source>
</evidence>
<proteinExistence type="inferred from homology"/>